<dbReference type="EMBL" id="LKEV01000002">
    <property type="protein sequence ID" value="KQB86913.1"/>
    <property type="molecule type" value="Genomic_DNA"/>
</dbReference>
<evidence type="ECO:0000313" key="12">
    <source>
        <dbReference type="EMBL" id="KQB86913.1"/>
    </source>
</evidence>
<keyword evidence="4 10" id="KW-0812">Transmembrane</keyword>
<evidence type="ECO:0000256" key="3">
    <source>
        <dbReference type="ARBA" id="ARBA00022475"/>
    </source>
</evidence>
<comment type="subcellular location">
    <subcellularLocation>
        <location evidence="1 10">Cell membrane</location>
        <topology evidence="1 10">Multi-pass membrane protein</topology>
    </subcellularLocation>
</comment>
<dbReference type="PANTHER" id="PTHR10110">
    <property type="entry name" value="SODIUM/HYDROGEN EXCHANGER"/>
    <property type="match status" value="1"/>
</dbReference>
<evidence type="ECO:0000256" key="6">
    <source>
        <dbReference type="ARBA" id="ARBA00023053"/>
    </source>
</evidence>
<keyword evidence="10" id="KW-0050">Antiport</keyword>
<feature type="transmembrane region" description="Helical" evidence="10">
    <location>
        <begin position="370"/>
        <end position="393"/>
    </location>
</feature>
<proteinExistence type="inferred from homology"/>
<dbReference type="InterPro" id="IPR004705">
    <property type="entry name" value="Cation/H_exchanger_CPA1_bac"/>
</dbReference>
<dbReference type="GO" id="GO:0098719">
    <property type="term" value="P:sodium ion import across plasma membrane"/>
    <property type="evidence" value="ECO:0007669"/>
    <property type="project" value="TreeGrafter"/>
</dbReference>
<keyword evidence="2 10" id="KW-0813">Transport</keyword>
<evidence type="ECO:0000256" key="2">
    <source>
        <dbReference type="ARBA" id="ARBA00022448"/>
    </source>
</evidence>
<comment type="function">
    <text evidence="10">Na(+)/H(+) antiporter that extrudes sodium in exchange for external protons.</text>
</comment>
<sequence>MVEILLILAVTILVAEYVSERFSLNGPLVLMLSGAAISFIPVMGEARVEPEVILGVFLPLLLYWEALNISLCGIRRQLRGVLLNGTVAVIAVTATVGGAATWLGMTLAVGLLIGAAIGPTDATVVAAFAKGISPRGLIVLKAESLINDGTALVLFALALMYATNPDEVTAGTALWDFALSFGGGIAAGLVVGWLVSKVARFVDDPMQGNIFRIIVPLVTYVLAEEIHGSGIVAVVVAGLYIGQAGHRFITVGSRVLGRPFWAVLTHILNSLLFVLAGLAVPGIVRSLESDTLWHATAVALALYAVMMLTRFLFGEVIIRIIRVLDRRPAQKLRRTNLPERMVITVAGFRGAVSLAVALSVPESVPGRDVVVYVVALIVFASLLIQGLLLPWCIKWVQARPNALSDAEAARDVRMAQEAGLESNTALIEQLPHLAQKVGASKEVEEDVYRELHLHRKRMLVEQIEEGENLAEEERRVVEYHRAGMELRLAINAQARENLLRMHGEGKIDEEVLNILTDRLDIEQLRIEGPMRLE</sequence>
<dbReference type="Gene3D" id="6.10.140.1330">
    <property type="match status" value="1"/>
</dbReference>
<reference evidence="12 13" key="1">
    <citation type="submission" date="2015-10" db="EMBL/GenBank/DDBJ databases">
        <title>Corynebacteirum lowii and Corynebacterium oculi species nova, derived from human clinical disease and and emended description of Corynebacterium mastiditis.</title>
        <authorList>
            <person name="Bernard K."/>
            <person name="Pacheco A.L."/>
            <person name="Mcdougall C."/>
            <person name="Burtx T."/>
            <person name="Weibe D."/>
            <person name="Tyler S."/>
            <person name="Olson A.B."/>
            <person name="Cnockaert M."/>
            <person name="Eguchi H."/>
            <person name="Kuwahara T."/>
            <person name="Nakayama-Imaohji H."/>
            <person name="Boudewijins M."/>
            <person name="Van Hoecke F."/>
            <person name="Bernier A.-M."/>
            <person name="Vandamme P."/>
        </authorList>
    </citation>
    <scope>NUCLEOTIDE SEQUENCE [LARGE SCALE GENOMIC DNA]</scope>
    <source>
        <strain evidence="12 13">NML 130206</strain>
    </source>
</reference>
<evidence type="ECO:0000256" key="7">
    <source>
        <dbReference type="ARBA" id="ARBA00023065"/>
    </source>
</evidence>
<evidence type="ECO:0000256" key="8">
    <source>
        <dbReference type="ARBA" id="ARBA00023136"/>
    </source>
</evidence>
<dbReference type="AlphaFoldDB" id="A0A0Q1AJC2"/>
<gene>
    <name evidence="12" type="primary">nhaG</name>
    <name evidence="12" type="ORF">Clow_01124</name>
</gene>
<evidence type="ECO:0000256" key="9">
    <source>
        <dbReference type="ARBA" id="ARBA00023201"/>
    </source>
</evidence>
<evidence type="ECO:0000256" key="4">
    <source>
        <dbReference type="ARBA" id="ARBA00022692"/>
    </source>
</evidence>
<feature type="transmembrane region" description="Helical" evidence="10">
    <location>
        <begin position="206"/>
        <end position="223"/>
    </location>
</feature>
<keyword evidence="13" id="KW-1185">Reference proteome</keyword>
<name>A0A0Q1AJC2_9CORY</name>
<keyword evidence="6 10" id="KW-0915">Sodium</keyword>
<feature type="transmembrane region" description="Helical" evidence="10">
    <location>
        <begin position="52"/>
        <end position="74"/>
    </location>
</feature>
<dbReference type="OrthoDB" id="57886at2"/>
<dbReference type="Pfam" id="PF00999">
    <property type="entry name" value="Na_H_Exchanger"/>
    <property type="match status" value="1"/>
</dbReference>
<dbReference type="GO" id="GO:0005886">
    <property type="term" value="C:plasma membrane"/>
    <property type="evidence" value="ECO:0007669"/>
    <property type="project" value="UniProtKB-SubCell"/>
</dbReference>
<feature type="transmembrane region" description="Helical" evidence="10">
    <location>
        <begin position="174"/>
        <end position="194"/>
    </location>
</feature>
<dbReference type="PATRIC" id="fig|1544413.3.peg.1130"/>
<evidence type="ECO:0000259" key="11">
    <source>
        <dbReference type="Pfam" id="PF00999"/>
    </source>
</evidence>
<dbReference type="NCBIfam" id="TIGR00831">
    <property type="entry name" value="a_cpa1"/>
    <property type="match status" value="1"/>
</dbReference>
<keyword evidence="5 10" id="KW-1133">Transmembrane helix</keyword>
<feature type="transmembrane region" description="Helical" evidence="10">
    <location>
        <begin position="109"/>
        <end position="132"/>
    </location>
</feature>
<dbReference type="GO" id="GO:0051453">
    <property type="term" value="P:regulation of intracellular pH"/>
    <property type="evidence" value="ECO:0007669"/>
    <property type="project" value="TreeGrafter"/>
</dbReference>
<keyword evidence="9 10" id="KW-0739">Sodium transport</keyword>
<feature type="transmembrane region" description="Helical" evidence="10">
    <location>
        <begin position="81"/>
        <end position="103"/>
    </location>
</feature>
<feature type="transmembrane region" description="Helical" evidence="10">
    <location>
        <begin position="261"/>
        <end position="284"/>
    </location>
</feature>
<feature type="transmembrane region" description="Helical" evidence="10">
    <location>
        <begin position="229"/>
        <end position="249"/>
    </location>
</feature>
<evidence type="ECO:0000256" key="1">
    <source>
        <dbReference type="ARBA" id="ARBA00004651"/>
    </source>
</evidence>
<dbReference type="PANTHER" id="PTHR10110:SF86">
    <property type="entry name" value="SODIUM_HYDROGEN EXCHANGER 7"/>
    <property type="match status" value="1"/>
</dbReference>
<evidence type="ECO:0000256" key="5">
    <source>
        <dbReference type="ARBA" id="ARBA00022989"/>
    </source>
</evidence>
<feature type="transmembrane region" description="Helical" evidence="10">
    <location>
        <begin position="296"/>
        <end position="321"/>
    </location>
</feature>
<dbReference type="RefSeq" id="WP_055177398.1">
    <property type="nucleotide sequence ID" value="NZ_JAUSQY010000001.1"/>
</dbReference>
<feature type="domain" description="Cation/H+ exchanger transmembrane" evidence="11">
    <location>
        <begin position="10"/>
        <end position="395"/>
    </location>
</feature>
<dbReference type="Proteomes" id="UP000050488">
    <property type="component" value="Unassembled WGS sequence"/>
</dbReference>
<dbReference type="GO" id="GO:0015385">
    <property type="term" value="F:sodium:proton antiporter activity"/>
    <property type="evidence" value="ECO:0007669"/>
    <property type="project" value="InterPro"/>
</dbReference>
<protein>
    <submittedName>
        <fullName evidence="12">Na(+)/H(+) antiporter NhaG</fullName>
    </submittedName>
</protein>
<keyword evidence="8 10" id="KW-0472">Membrane</keyword>
<feature type="transmembrane region" description="Helical" evidence="10">
    <location>
        <begin position="144"/>
        <end position="162"/>
    </location>
</feature>
<keyword evidence="7 10" id="KW-0406">Ion transport</keyword>
<dbReference type="GO" id="GO:0015386">
    <property type="term" value="F:potassium:proton antiporter activity"/>
    <property type="evidence" value="ECO:0007669"/>
    <property type="project" value="TreeGrafter"/>
</dbReference>
<evidence type="ECO:0000256" key="10">
    <source>
        <dbReference type="RuleBase" id="RU366002"/>
    </source>
</evidence>
<evidence type="ECO:0000313" key="13">
    <source>
        <dbReference type="Proteomes" id="UP000050488"/>
    </source>
</evidence>
<dbReference type="InterPro" id="IPR006153">
    <property type="entry name" value="Cation/H_exchanger_TM"/>
</dbReference>
<keyword evidence="3 10" id="KW-1003">Cell membrane</keyword>
<comment type="caution">
    <text evidence="12">The sequence shown here is derived from an EMBL/GenBank/DDBJ whole genome shotgun (WGS) entry which is preliminary data.</text>
</comment>
<comment type="similarity">
    <text evidence="10">Belongs to the monovalent cation:proton antiporter 1 (CPA1) transporter (TC 2.A.36) family.</text>
</comment>
<organism evidence="12 13">
    <name type="scientific">Corynebacterium lowii</name>
    <dbReference type="NCBI Taxonomy" id="1544413"/>
    <lineage>
        <taxon>Bacteria</taxon>
        <taxon>Bacillati</taxon>
        <taxon>Actinomycetota</taxon>
        <taxon>Actinomycetes</taxon>
        <taxon>Mycobacteriales</taxon>
        <taxon>Corynebacteriaceae</taxon>
        <taxon>Corynebacterium</taxon>
    </lineage>
</organism>
<accession>A0A0Q1AJC2</accession>
<feature type="transmembrane region" description="Helical" evidence="10">
    <location>
        <begin position="341"/>
        <end position="358"/>
    </location>
</feature>
<dbReference type="InterPro" id="IPR018422">
    <property type="entry name" value="Cation/H_exchanger_CPA1"/>
</dbReference>